<dbReference type="Pfam" id="PF13414">
    <property type="entry name" value="TPR_11"/>
    <property type="match status" value="2"/>
</dbReference>
<dbReference type="AlphaFoldDB" id="A0A3N6Q0N6"/>
<keyword evidence="1" id="KW-0802">TPR repeat</keyword>
<gene>
    <name evidence="3" type="ORF">D5R40_05110</name>
</gene>
<dbReference type="PANTHER" id="PTHR43179">
    <property type="entry name" value="RHAMNOSYLTRANSFERASE WBBL"/>
    <property type="match status" value="1"/>
</dbReference>
<dbReference type="SUPFAM" id="SSF53756">
    <property type="entry name" value="UDP-Glycosyltransferase/glycogen phosphorylase"/>
    <property type="match status" value="1"/>
</dbReference>
<evidence type="ECO:0000259" key="2">
    <source>
        <dbReference type="Pfam" id="PF00535"/>
    </source>
</evidence>
<dbReference type="InterPro" id="IPR029044">
    <property type="entry name" value="Nucleotide-diphossugar_trans"/>
</dbReference>
<reference evidence="3 4" key="1">
    <citation type="journal article" date="2018" name="ACS Chem. Biol.">
        <title>Ketoreductase domain dysfunction expands chemodiversity: malyngamide biosynthesis in the cyanobacterium Okeania hirsuta.</title>
        <authorList>
            <person name="Moss N.A."/>
            <person name="Leao T."/>
            <person name="Rankin M."/>
            <person name="McCullough T.M."/>
            <person name="Qu P."/>
            <person name="Korobeynikov A."/>
            <person name="Smith J.L."/>
            <person name="Gerwick L."/>
            <person name="Gerwick W.H."/>
        </authorList>
    </citation>
    <scope>NUCLEOTIDE SEQUENCE [LARGE SCALE GENOMIC DNA]</scope>
    <source>
        <strain evidence="3 4">PAB10Feb10-1</strain>
    </source>
</reference>
<dbReference type="PANTHER" id="PTHR43179:SF7">
    <property type="entry name" value="RHAMNOSYLTRANSFERASE WBBL"/>
    <property type="match status" value="1"/>
</dbReference>
<dbReference type="CDD" id="cd03801">
    <property type="entry name" value="GT4_PimA-like"/>
    <property type="match status" value="1"/>
</dbReference>
<proteinExistence type="predicted"/>
<dbReference type="Pfam" id="PF00535">
    <property type="entry name" value="Glycos_transf_2"/>
    <property type="match status" value="1"/>
</dbReference>
<dbReference type="InterPro" id="IPR019734">
    <property type="entry name" value="TPR_rpt"/>
</dbReference>
<keyword evidence="4" id="KW-1185">Reference proteome</keyword>
<dbReference type="SUPFAM" id="SSF48452">
    <property type="entry name" value="TPR-like"/>
    <property type="match status" value="1"/>
</dbReference>
<dbReference type="Gene3D" id="3.90.550.10">
    <property type="entry name" value="Spore Coat Polysaccharide Biosynthesis Protein SpsA, Chain A"/>
    <property type="match status" value="1"/>
</dbReference>
<accession>A0A3N6Q0N6</accession>
<dbReference type="GO" id="GO:0016740">
    <property type="term" value="F:transferase activity"/>
    <property type="evidence" value="ECO:0007669"/>
    <property type="project" value="UniProtKB-KW"/>
</dbReference>
<dbReference type="Pfam" id="PF13692">
    <property type="entry name" value="Glyco_trans_1_4"/>
    <property type="match status" value="1"/>
</dbReference>
<feature type="repeat" description="TPR" evidence="1">
    <location>
        <begin position="28"/>
        <end position="61"/>
    </location>
</feature>
<dbReference type="PROSITE" id="PS50293">
    <property type="entry name" value="TPR_REGION"/>
    <property type="match status" value="1"/>
</dbReference>
<evidence type="ECO:0000313" key="4">
    <source>
        <dbReference type="Proteomes" id="UP000269154"/>
    </source>
</evidence>
<dbReference type="EMBL" id="RCBY01000017">
    <property type="protein sequence ID" value="RQH52029.1"/>
    <property type="molecule type" value="Genomic_DNA"/>
</dbReference>
<organism evidence="3 4">
    <name type="scientific">Okeania hirsuta</name>
    <dbReference type="NCBI Taxonomy" id="1458930"/>
    <lineage>
        <taxon>Bacteria</taxon>
        <taxon>Bacillati</taxon>
        <taxon>Cyanobacteriota</taxon>
        <taxon>Cyanophyceae</taxon>
        <taxon>Oscillatoriophycideae</taxon>
        <taxon>Oscillatoriales</taxon>
        <taxon>Microcoleaceae</taxon>
        <taxon>Okeania</taxon>
    </lineage>
</organism>
<dbReference type="Gene3D" id="1.25.40.10">
    <property type="entry name" value="Tetratricopeptide repeat domain"/>
    <property type="match status" value="2"/>
</dbReference>
<dbReference type="InterPro" id="IPR001173">
    <property type="entry name" value="Glyco_trans_2-like"/>
</dbReference>
<dbReference type="SUPFAM" id="SSF53448">
    <property type="entry name" value="Nucleotide-diphospho-sugar transferases"/>
    <property type="match status" value="1"/>
</dbReference>
<comment type="caution">
    <text evidence="3">The sequence shown here is derived from an EMBL/GenBank/DDBJ whole genome shotgun (WGS) entry which is preliminary data.</text>
</comment>
<sequence length="845" mass="96016">MSSSFYKDEKVGEYIIELYQIVQQNPNDQSYYELGESLTQVKRWSEAIASYQRTLELNPNFPGIHQKIGDALQQQAKAEKTNLLNYYKQKIQQNPDDLQTYYQALEISPNDAEIYLGLGKAFAKKGLFDRSQLAYQKVLQLQPNHPLAESFPSTQNSLSSLTPSLPQTPQLDQAKQTLDTLNQITLDSFLNTNSQLNFPKIENPEISIIIVLYNRAEITLSCLYSLLRNSFKSFELILVDNNSTDTTRQLLQQINGAKIILNHQNLHYLLGCNQGSKIAQGNYLLFLNNDAQILGNSIPSALETIKSSDDIGAVGGKLILPDGTLQEAGSIIWQDGTCLGYGRGNSPTAPEYQFKRTVDYCSAAFLLTRRDLFLQLGGFDEDYQPAYFEETDYCVRLQKLGKKIIYDPNVNILHYEFASSSNTGSSKQAIALMEKNQKIFQQKHKDWFSSQYSTELKNLIFARTQAREKPKHILFIDDRIPHPWLGSGYTRSHSILCSLVKLGYFVTLYPGDLSHLEDWSTIYCNIPQTVEVMRGYGLIMLEDFLKERKGYYDLVLISRPHNIKHLNSILAKENILKSAKIIYDAEAIFSIRDYEYKRLNQITFTEIERQTAIKEEIKLAKNSHHIITVSSQEQQQFLSQGYTNVSLLGHSLSINPTPKTFAERENLLFVGSIYEKKSPNADSILWLTSEIFPMIQEQLGLTVELIIIGNNTVEEIEQKVNSLNNPSIKVLGKVDDLTPFYNQARLFVAPTRYAAGIPHKVHEAAAYGLPIVTTSLIAQQLGWKNETELLVGDNNVDFAQQCIKLYQDSALWNKLRKNAMKRVETECSPQVFSETLKSILKSLEN</sequence>
<dbReference type="Gene3D" id="3.40.50.2000">
    <property type="entry name" value="Glycogen Phosphorylase B"/>
    <property type="match status" value="1"/>
</dbReference>
<feature type="domain" description="Glycosyltransferase 2-like" evidence="2">
    <location>
        <begin position="207"/>
        <end position="331"/>
    </location>
</feature>
<dbReference type="SMART" id="SM00028">
    <property type="entry name" value="TPR"/>
    <property type="match status" value="2"/>
</dbReference>
<evidence type="ECO:0000256" key="1">
    <source>
        <dbReference type="PROSITE-ProRule" id="PRU00339"/>
    </source>
</evidence>
<keyword evidence="3" id="KW-0808">Transferase</keyword>
<feature type="repeat" description="TPR" evidence="1">
    <location>
        <begin position="112"/>
        <end position="145"/>
    </location>
</feature>
<dbReference type="Proteomes" id="UP000269154">
    <property type="component" value="Unassembled WGS sequence"/>
</dbReference>
<dbReference type="RefSeq" id="WP_124154304.1">
    <property type="nucleotide sequence ID" value="NZ_CAWOLW010000079.1"/>
</dbReference>
<protein>
    <submittedName>
        <fullName evidence="3">Glycosyltransferase</fullName>
    </submittedName>
</protein>
<dbReference type="CDD" id="cd04186">
    <property type="entry name" value="GT_2_like_c"/>
    <property type="match status" value="1"/>
</dbReference>
<evidence type="ECO:0000313" key="3">
    <source>
        <dbReference type="EMBL" id="RQH52029.1"/>
    </source>
</evidence>
<name>A0A3N6Q0N6_9CYAN</name>
<dbReference type="OrthoDB" id="9771846at2"/>
<dbReference type="InterPro" id="IPR011990">
    <property type="entry name" value="TPR-like_helical_dom_sf"/>
</dbReference>
<dbReference type="PROSITE" id="PS50005">
    <property type="entry name" value="TPR"/>
    <property type="match status" value="2"/>
</dbReference>